<evidence type="ECO:0000313" key="2">
    <source>
        <dbReference type="Proteomes" id="UP000663699"/>
    </source>
</evidence>
<name>A0A899FZS5_9ASCO</name>
<dbReference type="EMBL" id="CP054534">
    <property type="protein sequence ID" value="QSL64618.1"/>
    <property type="molecule type" value="Genomic_DNA"/>
</dbReference>
<sequence length="67" mass="8159">MFFVDMIVYRFQDYFINKKLAKSRSGCQDSFRCRDKLSLIYKNTKTMYLQVQRCRMRGLSTTKKLEK</sequence>
<dbReference type="AlphaFoldDB" id="A0A899FZS5"/>
<dbReference type="Proteomes" id="UP000663699">
    <property type="component" value="Chromosome 3"/>
</dbReference>
<keyword evidence="2" id="KW-1185">Reference proteome</keyword>
<organism evidence="1 2">
    <name type="scientific">Pneumocystis wakefieldiae</name>
    <dbReference type="NCBI Taxonomy" id="38082"/>
    <lineage>
        <taxon>Eukaryota</taxon>
        <taxon>Fungi</taxon>
        <taxon>Dikarya</taxon>
        <taxon>Ascomycota</taxon>
        <taxon>Taphrinomycotina</taxon>
        <taxon>Pneumocystomycetes</taxon>
        <taxon>Pneumocystaceae</taxon>
        <taxon>Pneumocystis</taxon>
    </lineage>
</organism>
<gene>
    <name evidence="1" type="ORF">MERGE_001919</name>
</gene>
<proteinExistence type="predicted"/>
<reference evidence="1" key="1">
    <citation type="submission" date="2020-06" db="EMBL/GenBank/DDBJ databases">
        <title>Genomes of multiple members of Pneumocystis genus reveal paths to human pathogen Pneumocystis jirovecii.</title>
        <authorList>
            <person name="Cisse O.H."/>
            <person name="Ma L."/>
            <person name="Dekker J."/>
            <person name="Khil P."/>
            <person name="Jo J."/>
            <person name="Brenchley J."/>
            <person name="Blair R."/>
            <person name="Pahar B."/>
            <person name="Chabe M."/>
            <person name="Van Rompay K.A."/>
            <person name="Keesler R."/>
            <person name="Sukura A."/>
            <person name="Hirsch V."/>
            <person name="Kutty G."/>
            <person name="Liu Y."/>
            <person name="Peng L."/>
            <person name="Chen J."/>
            <person name="Song J."/>
            <person name="Weissenbacher-Lang C."/>
            <person name="Xu J."/>
            <person name="Upham N.S."/>
            <person name="Stajich J.E."/>
            <person name="Cuomo C.A."/>
            <person name="Cushion M.T."/>
            <person name="Kovacs J.A."/>
        </authorList>
    </citation>
    <scope>NUCLEOTIDE SEQUENCE</scope>
    <source>
        <strain evidence="1">2A</strain>
    </source>
</reference>
<protein>
    <submittedName>
        <fullName evidence="1">Uncharacterized protein</fullName>
    </submittedName>
</protein>
<accession>A0A899FZS5</accession>
<evidence type="ECO:0000313" key="1">
    <source>
        <dbReference type="EMBL" id="QSL64618.1"/>
    </source>
</evidence>